<dbReference type="EMBL" id="VFOR01000004">
    <property type="protein sequence ID" value="TQL56589.1"/>
    <property type="molecule type" value="Genomic_DNA"/>
</dbReference>
<evidence type="ECO:0000256" key="1">
    <source>
        <dbReference type="SAM" id="MobiDB-lite"/>
    </source>
</evidence>
<feature type="compositionally biased region" description="Low complexity" evidence="1">
    <location>
        <begin position="39"/>
        <end position="56"/>
    </location>
</feature>
<dbReference type="AlphaFoldDB" id="A0A542Z8B5"/>
<feature type="compositionally biased region" description="Low complexity" evidence="1">
    <location>
        <begin position="301"/>
        <end position="314"/>
    </location>
</feature>
<accession>A0A542Z8B5</accession>
<feature type="region of interest" description="Disordered" evidence="1">
    <location>
        <begin position="1"/>
        <end position="62"/>
    </location>
</feature>
<organism evidence="3 4">
    <name type="scientific">Propioniferax innocua</name>
    <dbReference type="NCBI Taxonomy" id="1753"/>
    <lineage>
        <taxon>Bacteria</taxon>
        <taxon>Bacillati</taxon>
        <taxon>Actinomycetota</taxon>
        <taxon>Actinomycetes</taxon>
        <taxon>Propionibacteriales</taxon>
        <taxon>Propionibacteriaceae</taxon>
        <taxon>Propioniferax</taxon>
    </lineage>
</organism>
<gene>
    <name evidence="3" type="ORF">FB460_2479</name>
</gene>
<sequence>MADFSAYPPPTPMAADMPAAGERHPNADLTTASVGPDMASAAPGPTVTPTTQAAPTLKDPSAGSFDGPLGGMPGGITGGMPGGMLGGITGGMSGGKSQGPTFLGFGLPIPGFLMEAAAKLGFVWPQSDEMQLFAIGRNYISSGIEFNQLRADVNDAVSELLESNESDGLAAFERFQKRLSSMAGSHMMVSGLAAPALGIAYLAAGALVLAYKVHAIMILIEAAILFASQAFGALLGPLGLGAIAAKIAALRVQLMSALKAVKFGMSKVLDVAARIVEMYTKVATPILQNRPARKLGNAAVPMQQSPQLSGPSSPHEASPAGSSTPWPAAGMAPASAPGIDVGAEPMDDAGTRPVDTPPGTYPGGVDPYSDAPVETEASGSAEEPESAWDDVIDSAAGGGAATVAPAPPTPPETSALNPEMARG</sequence>
<feature type="compositionally biased region" description="Acidic residues" evidence="1">
    <location>
        <begin position="382"/>
        <end position="392"/>
    </location>
</feature>
<reference evidence="3 4" key="1">
    <citation type="submission" date="2019-06" db="EMBL/GenBank/DDBJ databases">
        <title>Sequencing the genomes of 1000 actinobacteria strains.</title>
        <authorList>
            <person name="Klenk H.-P."/>
        </authorList>
    </citation>
    <scope>NUCLEOTIDE SEQUENCE [LARGE SCALE GENOMIC DNA]</scope>
    <source>
        <strain evidence="3 4">DSM 8251</strain>
    </source>
</reference>
<dbReference type="Proteomes" id="UP000316196">
    <property type="component" value="Unassembled WGS sequence"/>
</dbReference>
<proteinExistence type="predicted"/>
<feature type="transmembrane region" description="Helical" evidence="2">
    <location>
        <begin position="216"/>
        <end position="245"/>
    </location>
</feature>
<keyword evidence="2" id="KW-1133">Transmembrane helix</keyword>
<keyword evidence="4" id="KW-1185">Reference proteome</keyword>
<evidence type="ECO:0000256" key="2">
    <source>
        <dbReference type="SAM" id="Phobius"/>
    </source>
</evidence>
<name>A0A542Z8B5_9ACTN</name>
<feature type="transmembrane region" description="Helical" evidence="2">
    <location>
        <begin position="187"/>
        <end position="210"/>
    </location>
</feature>
<protein>
    <submittedName>
        <fullName evidence="3">Uncharacterized protein</fullName>
    </submittedName>
</protein>
<comment type="caution">
    <text evidence="3">The sequence shown here is derived from an EMBL/GenBank/DDBJ whole genome shotgun (WGS) entry which is preliminary data.</text>
</comment>
<feature type="region of interest" description="Disordered" evidence="1">
    <location>
        <begin position="299"/>
        <end position="423"/>
    </location>
</feature>
<keyword evidence="2" id="KW-0812">Transmembrane</keyword>
<evidence type="ECO:0000313" key="4">
    <source>
        <dbReference type="Proteomes" id="UP000316196"/>
    </source>
</evidence>
<feature type="compositionally biased region" description="Low complexity" evidence="1">
    <location>
        <begin position="325"/>
        <end position="337"/>
    </location>
</feature>
<keyword evidence="2" id="KW-0472">Membrane</keyword>
<evidence type="ECO:0000313" key="3">
    <source>
        <dbReference type="EMBL" id="TQL56589.1"/>
    </source>
</evidence>